<dbReference type="EMBL" id="MK500565">
    <property type="protein sequence ID" value="QBK91774.1"/>
    <property type="molecule type" value="Genomic_DNA"/>
</dbReference>
<evidence type="ECO:0000256" key="1">
    <source>
        <dbReference type="SAM" id="Phobius"/>
    </source>
</evidence>
<keyword evidence="1" id="KW-0812">Transmembrane</keyword>
<evidence type="ECO:0000313" key="2">
    <source>
        <dbReference type="EMBL" id="QBK91774.1"/>
    </source>
</evidence>
<proteinExistence type="predicted"/>
<keyword evidence="1" id="KW-1133">Transmembrane helix</keyword>
<organism evidence="2">
    <name type="scientific">Pithovirus LCPAC304</name>
    <dbReference type="NCBI Taxonomy" id="2506594"/>
    <lineage>
        <taxon>Viruses</taxon>
        <taxon>Pithoviruses</taxon>
    </lineage>
</organism>
<protein>
    <submittedName>
        <fullName evidence="2">Uncharacterized protein</fullName>
    </submittedName>
</protein>
<feature type="transmembrane region" description="Helical" evidence="1">
    <location>
        <begin position="45"/>
        <end position="65"/>
    </location>
</feature>
<sequence>MVTTLRADSALVAFETLYLDWIRNIGIFIVAAIAFLSFLGTHDLAFWIFVVSLFLLIIAQIDYFFQRQALVERGIDIPVRIDLLWVGSTGVFFILLWTLWKIDSSSGEHVFFQKFIEITKR</sequence>
<feature type="transmembrane region" description="Helical" evidence="1">
    <location>
        <begin position="21"/>
        <end position="39"/>
    </location>
</feature>
<name>A0A481Z7C2_9VIRU</name>
<keyword evidence="1" id="KW-0472">Membrane</keyword>
<accession>A0A481Z7C2</accession>
<reference evidence="2" key="1">
    <citation type="journal article" date="2019" name="MBio">
        <title>Virus Genomes from Deep Sea Sediments Expand the Ocean Megavirome and Support Independent Origins of Viral Gigantism.</title>
        <authorList>
            <person name="Backstrom D."/>
            <person name="Yutin N."/>
            <person name="Jorgensen S.L."/>
            <person name="Dharamshi J."/>
            <person name="Homa F."/>
            <person name="Zaremba-Niedwiedzka K."/>
            <person name="Spang A."/>
            <person name="Wolf Y.I."/>
            <person name="Koonin E.V."/>
            <person name="Ettema T.J."/>
        </authorList>
    </citation>
    <scope>NUCLEOTIDE SEQUENCE</scope>
</reference>
<feature type="transmembrane region" description="Helical" evidence="1">
    <location>
        <begin position="77"/>
        <end position="100"/>
    </location>
</feature>
<gene>
    <name evidence="2" type="ORF">LCPAC304_01120</name>
</gene>